<keyword evidence="2" id="KW-1185">Reference proteome</keyword>
<gene>
    <name evidence="1" type="ORF">CPB84DRAFT_1825085</name>
</gene>
<name>A0A9P5NNL7_GYMJU</name>
<accession>A0A9P5NNL7</accession>
<dbReference type="EMBL" id="JADNYJ010000048">
    <property type="protein sequence ID" value="KAF8900281.1"/>
    <property type="molecule type" value="Genomic_DNA"/>
</dbReference>
<proteinExistence type="predicted"/>
<evidence type="ECO:0000313" key="2">
    <source>
        <dbReference type="Proteomes" id="UP000724874"/>
    </source>
</evidence>
<sequence length="160" mass="17997">MLLTRKVCRHKRISCNVVTNPKGWIVPQHPTANNYVQGKQMRQFKITCRSGAAIVGTKSSNNFFRLLGIITTTGRRSARATYDMGETEEISTGEYSASGARKSVRRSRRTFTVEEGVTTVKDVYIFYAESGTHDGTFHDMRKALNTPVAGLFNSSAKWYY</sequence>
<reference evidence="1" key="1">
    <citation type="submission" date="2020-11" db="EMBL/GenBank/DDBJ databases">
        <authorList>
            <consortium name="DOE Joint Genome Institute"/>
            <person name="Ahrendt S."/>
            <person name="Riley R."/>
            <person name="Andreopoulos W."/>
            <person name="LaButti K."/>
            <person name="Pangilinan J."/>
            <person name="Ruiz-duenas F.J."/>
            <person name="Barrasa J.M."/>
            <person name="Sanchez-Garcia M."/>
            <person name="Camarero S."/>
            <person name="Miyauchi S."/>
            <person name="Serrano A."/>
            <person name="Linde D."/>
            <person name="Babiker R."/>
            <person name="Drula E."/>
            <person name="Ayuso-Fernandez I."/>
            <person name="Pacheco R."/>
            <person name="Padilla G."/>
            <person name="Ferreira P."/>
            <person name="Barriuso J."/>
            <person name="Kellner H."/>
            <person name="Castanera R."/>
            <person name="Alfaro M."/>
            <person name="Ramirez L."/>
            <person name="Pisabarro A.G."/>
            <person name="Kuo A."/>
            <person name="Tritt A."/>
            <person name="Lipzen A."/>
            <person name="He G."/>
            <person name="Yan M."/>
            <person name="Ng V."/>
            <person name="Cullen D."/>
            <person name="Martin F."/>
            <person name="Rosso M.-N."/>
            <person name="Henrissat B."/>
            <person name="Hibbett D."/>
            <person name="Martinez A.T."/>
            <person name="Grigoriev I.V."/>
        </authorList>
    </citation>
    <scope>NUCLEOTIDE SEQUENCE</scope>
    <source>
        <strain evidence="1">AH 44721</strain>
    </source>
</reference>
<organism evidence="1 2">
    <name type="scientific">Gymnopilus junonius</name>
    <name type="common">Spectacular rustgill mushroom</name>
    <name type="synonym">Gymnopilus spectabilis subsp. junonius</name>
    <dbReference type="NCBI Taxonomy" id="109634"/>
    <lineage>
        <taxon>Eukaryota</taxon>
        <taxon>Fungi</taxon>
        <taxon>Dikarya</taxon>
        <taxon>Basidiomycota</taxon>
        <taxon>Agaricomycotina</taxon>
        <taxon>Agaricomycetes</taxon>
        <taxon>Agaricomycetidae</taxon>
        <taxon>Agaricales</taxon>
        <taxon>Agaricineae</taxon>
        <taxon>Hymenogastraceae</taxon>
        <taxon>Gymnopilus</taxon>
    </lineage>
</organism>
<comment type="caution">
    <text evidence="1">The sequence shown here is derived from an EMBL/GenBank/DDBJ whole genome shotgun (WGS) entry which is preliminary data.</text>
</comment>
<dbReference type="AlphaFoldDB" id="A0A9P5NNL7"/>
<protein>
    <submittedName>
        <fullName evidence="1">Uncharacterized protein</fullName>
    </submittedName>
</protein>
<evidence type="ECO:0000313" key="1">
    <source>
        <dbReference type="EMBL" id="KAF8900281.1"/>
    </source>
</evidence>
<dbReference type="Proteomes" id="UP000724874">
    <property type="component" value="Unassembled WGS sequence"/>
</dbReference>